<keyword evidence="2" id="KW-1185">Reference proteome</keyword>
<dbReference type="EMBL" id="JADGMS010000006">
    <property type="protein sequence ID" value="KAF9681166.1"/>
    <property type="molecule type" value="Genomic_DNA"/>
</dbReference>
<reference evidence="1 2" key="1">
    <citation type="submission" date="2020-10" db="EMBL/GenBank/DDBJ databases">
        <title>Plant Genome Project.</title>
        <authorList>
            <person name="Zhang R.-G."/>
        </authorList>
    </citation>
    <scope>NUCLEOTIDE SEQUENCE [LARGE SCALE GENOMIC DNA]</scope>
    <source>
        <strain evidence="1">FAFU-HL-1</strain>
        <tissue evidence="1">Leaf</tissue>
    </source>
</reference>
<dbReference type="AlphaFoldDB" id="A0A835K881"/>
<evidence type="ECO:0000313" key="1">
    <source>
        <dbReference type="EMBL" id="KAF9681166.1"/>
    </source>
</evidence>
<protein>
    <submittedName>
        <fullName evidence="1">Uncharacterized protein</fullName>
    </submittedName>
</protein>
<gene>
    <name evidence="1" type="ORF">SADUNF_Sadunf06G0197300</name>
</gene>
<name>A0A835K881_9ROSI</name>
<organism evidence="1 2">
    <name type="scientific">Salix dunnii</name>
    <dbReference type="NCBI Taxonomy" id="1413687"/>
    <lineage>
        <taxon>Eukaryota</taxon>
        <taxon>Viridiplantae</taxon>
        <taxon>Streptophyta</taxon>
        <taxon>Embryophyta</taxon>
        <taxon>Tracheophyta</taxon>
        <taxon>Spermatophyta</taxon>
        <taxon>Magnoliopsida</taxon>
        <taxon>eudicotyledons</taxon>
        <taxon>Gunneridae</taxon>
        <taxon>Pentapetalae</taxon>
        <taxon>rosids</taxon>
        <taxon>fabids</taxon>
        <taxon>Malpighiales</taxon>
        <taxon>Salicaceae</taxon>
        <taxon>Saliceae</taxon>
        <taxon>Salix</taxon>
    </lineage>
</organism>
<evidence type="ECO:0000313" key="2">
    <source>
        <dbReference type="Proteomes" id="UP000657918"/>
    </source>
</evidence>
<sequence length="74" mass="8485">MRSASFEILLSMFMWIEDTLVREVEKLPLLELVNPSDNRLTRRTLGRTGGLFYILVVLEVQTMNIDMGGVKDLV</sequence>
<accession>A0A835K881</accession>
<comment type="caution">
    <text evidence="1">The sequence shown here is derived from an EMBL/GenBank/DDBJ whole genome shotgun (WGS) entry which is preliminary data.</text>
</comment>
<dbReference type="Proteomes" id="UP000657918">
    <property type="component" value="Unassembled WGS sequence"/>
</dbReference>
<proteinExistence type="predicted"/>